<evidence type="ECO:0000313" key="9">
    <source>
        <dbReference type="EMBL" id="KAH0534140.1"/>
    </source>
</evidence>
<feature type="region of interest" description="Disordered" evidence="8">
    <location>
        <begin position="222"/>
        <end position="262"/>
    </location>
</feature>
<dbReference type="GO" id="GO:0003924">
    <property type="term" value="F:GTPase activity"/>
    <property type="evidence" value="ECO:0007669"/>
    <property type="project" value="InterPro"/>
</dbReference>
<keyword evidence="3 6" id="KW-0547">Nucleotide-binding</keyword>
<dbReference type="Gene3D" id="1.10.400.10">
    <property type="entry name" value="GI Alpha 1, domain 2-like"/>
    <property type="match status" value="1"/>
</dbReference>
<dbReference type="GO" id="GO:0031683">
    <property type="term" value="F:G-protein beta/gamma-subunit complex binding"/>
    <property type="evidence" value="ECO:0007669"/>
    <property type="project" value="InterPro"/>
</dbReference>
<dbReference type="PANTHER" id="PTHR10218:SF302">
    <property type="entry name" value="GUANINE NUCLEOTIDE-BINDING PROTEIN ALPHA-5 SUBUNIT"/>
    <property type="match status" value="1"/>
</dbReference>
<keyword evidence="7" id="KW-0460">Magnesium</keyword>
<dbReference type="PANTHER" id="PTHR10218">
    <property type="entry name" value="GTP-BINDING PROTEIN ALPHA SUBUNIT"/>
    <property type="match status" value="1"/>
</dbReference>
<feature type="binding site" evidence="6">
    <location>
        <begin position="482"/>
        <end position="488"/>
    </location>
    <ligand>
        <name>GTP</name>
        <dbReference type="ChEBI" id="CHEBI:37565"/>
    </ligand>
</feature>
<feature type="binding site" evidence="7">
    <location>
        <position position="353"/>
    </location>
    <ligand>
        <name>Mg(2+)</name>
        <dbReference type="ChEBI" id="CHEBI:18420"/>
    </ligand>
</feature>
<evidence type="ECO:0000256" key="1">
    <source>
        <dbReference type="ARBA" id="ARBA00007976"/>
    </source>
</evidence>
<keyword evidence="4 6" id="KW-0342">GTP-binding</keyword>
<dbReference type="InterPro" id="IPR011025">
    <property type="entry name" value="GproteinA_insert"/>
</dbReference>
<accession>A0A9P8HZ86</accession>
<name>A0A9P8HZ86_9PEZI</name>
<dbReference type="SMART" id="SM00275">
    <property type="entry name" value="G_alpha"/>
    <property type="match status" value="1"/>
</dbReference>
<comment type="caution">
    <text evidence="9">The sequence shown here is derived from an EMBL/GenBank/DDBJ whole genome shotgun (WGS) entry which is preliminary data.</text>
</comment>
<dbReference type="GO" id="GO:0005834">
    <property type="term" value="C:heterotrimeric G-protein complex"/>
    <property type="evidence" value="ECO:0007669"/>
    <property type="project" value="InterPro"/>
</dbReference>
<evidence type="ECO:0000256" key="3">
    <source>
        <dbReference type="ARBA" id="ARBA00022741"/>
    </source>
</evidence>
<feature type="binding site" evidence="7">
    <location>
        <position position="488"/>
    </location>
    <ligand>
        <name>Mg(2+)</name>
        <dbReference type="ChEBI" id="CHEBI:18420"/>
    </ligand>
</feature>
<evidence type="ECO:0000256" key="2">
    <source>
        <dbReference type="ARBA" id="ARBA00022723"/>
    </source>
</evidence>
<dbReference type="FunFam" id="3.40.50.300:FF:000692">
    <property type="entry name" value="Guanine nucleotide-binding protein subunit alpha"/>
    <property type="match status" value="1"/>
</dbReference>
<dbReference type="Proteomes" id="UP000698800">
    <property type="component" value="Unassembled WGS sequence"/>
</dbReference>
<dbReference type="InterPro" id="IPR027417">
    <property type="entry name" value="P-loop_NTPase"/>
</dbReference>
<feature type="binding site" evidence="6">
    <location>
        <begin position="349"/>
        <end position="354"/>
    </location>
    <ligand>
        <name>GTP</name>
        <dbReference type="ChEBI" id="CHEBI:37565"/>
    </ligand>
</feature>
<proteinExistence type="inferred from homology"/>
<dbReference type="GO" id="GO:0046872">
    <property type="term" value="F:metal ion binding"/>
    <property type="evidence" value="ECO:0007669"/>
    <property type="project" value="UniProtKB-KW"/>
</dbReference>
<dbReference type="InterPro" id="IPR002975">
    <property type="entry name" value="Fungi_Gprotein_alpha"/>
</dbReference>
<evidence type="ECO:0000256" key="7">
    <source>
        <dbReference type="PIRSR" id="PIRSR601019-2"/>
    </source>
</evidence>
<protein>
    <submittedName>
        <fullName evidence="9">Uncharacterized protein</fullName>
    </submittedName>
</protein>
<evidence type="ECO:0000256" key="8">
    <source>
        <dbReference type="SAM" id="MobiDB-lite"/>
    </source>
</evidence>
<dbReference type="GO" id="GO:0007188">
    <property type="term" value="P:adenylate cyclase-modulating G protein-coupled receptor signaling pathway"/>
    <property type="evidence" value="ECO:0007669"/>
    <property type="project" value="TreeGrafter"/>
</dbReference>
<feature type="binding site" evidence="6">
    <location>
        <begin position="574"/>
        <end position="577"/>
    </location>
    <ligand>
        <name>GTP</name>
        <dbReference type="ChEBI" id="CHEBI:37565"/>
    </ligand>
</feature>
<comment type="similarity">
    <text evidence="1">Belongs to the G-alpha family. G(q) subfamily.</text>
</comment>
<gene>
    <name evidence="9" type="ORF">FGG08_007266</name>
</gene>
<dbReference type="SUPFAM" id="SSF52540">
    <property type="entry name" value="P-loop containing nucleoside triphosphate hydrolases"/>
    <property type="match status" value="1"/>
</dbReference>
<sequence length="660" mass="75519">MSLGISIFDFFAIPNYAWQIYKACRSSSDEFNSIAAEVAALHIVLKETEEYVSGQAASLGPDREAQLIILGKGCREVLQDLERLLLRYESLGTQSQRTWDRMKWGSSQARIEAKLDKLVNEIRAGKRSSTVVSSHTIESLSKYDQAAWRQLRKELEDMGISVAVLNEHRQFITDWLKKAIEDGVLQEQCPEELGNEALNGSPSMMIEQKVLPWTLKELTFSTPVPEAGTPRPMKEQKTRPWTPLSRALTSPTPVPDNEMPQPVKVKSIEKIMVQLHRSPSARSNRTSDRPALHTRVNSFISNLSRLSLLDIQPRRDKESARNGEIEKQLERERLMQRKEIKLLLLDDNEPGNSTLLKQIRLQYSGGYTPDEQESYKSLILSNILQSMKIMLKEAEQEGVSLDGTSLEPYSRAVQLLQPLGNPNEKTPPAAKTAIRVLWGNPRLQQILRRASEYKRNRAARYYLSSIDRITAPTYRPTDKDILHARAKTTGVTEQRFDMPTLTYRIFDTIYPEKRQLVQYFEKVTAIIFSIDLADSDRVADQNKETCLLQEDIAQFDAVCNSRCFVKTPVILYFNNTDCFYDKLNLPPLSAQFPDYKGGSDNLAALDYIRDYFQRLNRNPNRDLYIHLSPSMDTSQFRVIERAINNIMLQTNVDGILQTYI</sequence>
<dbReference type="GO" id="GO:0001664">
    <property type="term" value="F:G protein-coupled receptor binding"/>
    <property type="evidence" value="ECO:0007669"/>
    <property type="project" value="InterPro"/>
</dbReference>
<evidence type="ECO:0000256" key="6">
    <source>
        <dbReference type="PIRSR" id="PIRSR601019-1"/>
    </source>
</evidence>
<dbReference type="GO" id="GO:0005737">
    <property type="term" value="C:cytoplasm"/>
    <property type="evidence" value="ECO:0007669"/>
    <property type="project" value="TreeGrafter"/>
</dbReference>
<dbReference type="PRINTS" id="PR00318">
    <property type="entry name" value="GPROTEINA"/>
</dbReference>
<reference evidence="9" key="1">
    <citation type="submission" date="2021-03" db="EMBL/GenBank/DDBJ databases">
        <title>Comparative genomics and phylogenomic investigation of the class Geoglossomycetes provide insights into ecological specialization and systematics.</title>
        <authorList>
            <person name="Melie T."/>
            <person name="Pirro S."/>
            <person name="Miller A.N."/>
            <person name="Quandt A."/>
        </authorList>
    </citation>
    <scope>NUCLEOTIDE SEQUENCE</scope>
    <source>
        <strain evidence="9">GBOQ0MN5Z8</strain>
    </source>
</reference>
<evidence type="ECO:0000256" key="5">
    <source>
        <dbReference type="ARBA" id="ARBA00023224"/>
    </source>
</evidence>
<keyword evidence="10" id="KW-1185">Reference proteome</keyword>
<evidence type="ECO:0000256" key="4">
    <source>
        <dbReference type="ARBA" id="ARBA00023134"/>
    </source>
</evidence>
<dbReference type="PROSITE" id="PS51882">
    <property type="entry name" value="G_ALPHA"/>
    <property type="match status" value="1"/>
</dbReference>
<dbReference type="OrthoDB" id="7464126at2759"/>
<dbReference type="Pfam" id="PF00503">
    <property type="entry name" value="G-alpha"/>
    <property type="match status" value="1"/>
</dbReference>
<dbReference type="SUPFAM" id="SSF47895">
    <property type="entry name" value="Transducin (alpha subunit), insertion domain"/>
    <property type="match status" value="1"/>
</dbReference>
<dbReference type="Gene3D" id="3.40.50.300">
    <property type="entry name" value="P-loop containing nucleotide triphosphate hydrolases"/>
    <property type="match status" value="1"/>
</dbReference>
<dbReference type="PRINTS" id="PR01241">
    <property type="entry name" value="GPROTEINAFNG"/>
</dbReference>
<evidence type="ECO:0000313" key="10">
    <source>
        <dbReference type="Proteomes" id="UP000698800"/>
    </source>
</evidence>
<dbReference type="AlphaFoldDB" id="A0A9P8HZ86"/>
<dbReference type="InterPro" id="IPR001019">
    <property type="entry name" value="Gprotein_alpha_su"/>
</dbReference>
<dbReference type="GO" id="GO:0005525">
    <property type="term" value="F:GTP binding"/>
    <property type="evidence" value="ECO:0007669"/>
    <property type="project" value="UniProtKB-KW"/>
</dbReference>
<dbReference type="CDD" id="cd00066">
    <property type="entry name" value="G-alpha"/>
    <property type="match status" value="1"/>
</dbReference>
<keyword evidence="5" id="KW-0807">Transducer</keyword>
<organism evidence="9 10">
    <name type="scientific">Glutinoglossum americanum</name>
    <dbReference type="NCBI Taxonomy" id="1670608"/>
    <lineage>
        <taxon>Eukaryota</taxon>
        <taxon>Fungi</taxon>
        <taxon>Dikarya</taxon>
        <taxon>Ascomycota</taxon>
        <taxon>Pezizomycotina</taxon>
        <taxon>Geoglossomycetes</taxon>
        <taxon>Geoglossales</taxon>
        <taxon>Geoglossaceae</taxon>
        <taxon>Glutinoglossum</taxon>
    </lineage>
</organism>
<keyword evidence="2 7" id="KW-0479">Metal-binding</keyword>
<dbReference type="EMBL" id="JAGHQL010000268">
    <property type="protein sequence ID" value="KAH0534140.1"/>
    <property type="molecule type" value="Genomic_DNA"/>
</dbReference>